<evidence type="ECO:0000313" key="3">
    <source>
        <dbReference type="Proteomes" id="UP000612899"/>
    </source>
</evidence>
<protein>
    <submittedName>
        <fullName evidence="2">Uncharacterized protein</fullName>
    </submittedName>
</protein>
<proteinExistence type="predicted"/>
<gene>
    <name evidence="2" type="ORF">Rhe02_32980</name>
</gene>
<accession>A0A8J3VGP1</accession>
<dbReference type="AlphaFoldDB" id="A0A8J3VGP1"/>
<sequence>MFAAIFTAQIVAALGYGPWFAFSVPALYAGIAGDGQPGPAAIGYLSVGAVAAVSVAVTVVVAAH</sequence>
<evidence type="ECO:0000313" key="2">
    <source>
        <dbReference type="EMBL" id="GIH05231.1"/>
    </source>
</evidence>
<dbReference type="Proteomes" id="UP000612899">
    <property type="component" value="Unassembled WGS sequence"/>
</dbReference>
<keyword evidence="1" id="KW-0472">Membrane</keyword>
<dbReference type="EMBL" id="BONY01000017">
    <property type="protein sequence ID" value="GIH05231.1"/>
    <property type="molecule type" value="Genomic_DNA"/>
</dbReference>
<keyword evidence="1" id="KW-0812">Transmembrane</keyword>
<evidence type="ECO:0000256" key="1">
    <source>
        <dbReference type="SAM" id="Phobius"/>
    </source>
</evidence>
<reference evidence="2" key="1">
    <citation type="submission" date="2021-01" db="EMBL/GenBank/DDBJ databases">
        <title>Whole genome shotgun sequence of Rhizocola hellebori NBRC 109834.</title>
        <authorList>
            <person name="Komaki H."/>
            <person name="Tamura T."/>
        </authorList>
    </citation>
    <scope>NUCLEOTIDE SEQUENCE</scope>
    <source>
        <strain evidence="2">NBRC 109834</strain>
    </source>
</reference>
<keyword evidence="1" id="KW-1133">Transmembrane helix</keyword>
<dbReference type="RefSeq" id="WP_203909090.1">
    <property type="nucleotide sequence ID" value="NZ_BONY01000017.1"/>
</dbReference>
<comment type="caution">
    <text evidence="2">The sequence shown here is derived from an EMBL/GenBank/DDBJ whole genome shotgun (WGS) entry which is preliminary data.</text>
</comment>
<feature type="transmembrane region" description="Helical" evidence="1">
    <location>
        <begin position="39"/>
        <end position="63"/>
    </location>
</feature>
<organism evidence="2 3">
    <name type="scientific">Rhizocola hellebori</name>
    <dbReference type="NCBI Taxonomy" id="1392758"/>
    <lineage>
        <taxon>Bacteria</taxon>
        <taxon>Bacillati</taxon>
        <taxon>Actinomycetota</taxon>
        <taxon>Actinomycetes</taxon>
        <taxon>Micromonosporales</taxon>
        <taxon>Micromonosporaceae</taxon>
        <taxon>Rhizocola</taxon>
    </lineage>
</organism>
<keyword evidence="3" id="KW-1185">Reference proteome</keyword>
<name>A0A8J3VGP1_9ACTN</name>